<sequence>MDFTKMRHIIFFVLLATVTAAFFTIMKPFFYPLFWAAILAGIFYPLYKKLNAKIKVPDLSSTLILILVFTIIVLPMIGICTLVIKEALNLYGTASSQGDQITDNIKQALQWVKENPYTAQYSIDQSFVTQKVVELYQSITTFLLDSAKTITQNSIVFAIMFFIMFYALFFFIRDGEKLLKALMHLCPLGDRYEKILYTKFTSTVRATIKGSLIIGLIQGGLGWAMFAIAGVQGALIWGLAMVLLSTIPGMGSYFVWLPAAIIMLMTKHVAAGVGMILFGSLVIGTIDNIVRPILVGKDSELHPLLVLFSTLGGIVTFGLSGFIIGPVIASLLLSFWEMYDEYYKKDLDNNPV</sequence>
<evidence type="ECO:0000256" key="3">
    <source>
        <dbReference type="ARBA" id="ARBA00022692"/>
    </source>
</evidence>
<dbReference type="InterPro" id="IPR002549">
    <property type="entry name" value="AI-2E-like"/>
</dbReference>
<evidence type="ECO:0008006" key="9">
    <source>
        <dbReference type="Google" id="ProtNLM"/>
    </source>
</evidence>
<dbReference type="EMBL" id="MFRC01000026">
    <property type="protein sequence ID" value="OGH89772.1"/>
    <property type="molecule type" value="Genomic_DNA"/>
</dbReference>
<feature type="transmembrane region" description="Helical" evidence="6">
    <location>
        <begin position="59"/>
        <end position="84"/>
    </location>
</feature>
<evidence type="ECO:0000256" key="5">
    <source>
        <dbReference type="ARBA" id="ARBA00023136"/>
    </source>
</evidence>
<comment type="caution">
    <text evidence="7">The sequence shown here is derived from an EMBL/GenBank/DDBJ whole genome shotgun (WGS) entry which is preliminary data.</text>
</comment>
<feature type="transmembrane region" description="Helical" evidence="6">
    <location>
        <begin position="306"/>
        <end position="336"/>
    </location>
</feature>
<protein>
    <recommendedName>
        <fullName evidence="9">AI-2E family transporter</fullName>
    </recommendedName>
</protein>
<keyword evidence="4 6" id="KW-1133">Transmembrane helix</keyword>
<name>A0A1F6P0R6_9BACT</name>
<evidence type="ECO:0000256" key="1">
    <source>
        <dbReference type="ARBA" id="ARBA00004141"/>
    </source>
</evidence>
<gene>
    <name evidence="7" type="ORF">A2537_00445</name>
</gene>
<feature type="transmembrane region" description="Helical" evidence="6">
    <location>
        <begin position="210"/>
        <end position="229"/>
    </location>
</feature>
<dbReference type="PANTHER" id="PTHR21716">
    <property type="entry name" value="TRANSMEMBRANE PROTEIN"/>
    <property type="match status" value="1"/>
</dbReference>
<comment type="similarity">
    <text evidence="2">Belongs to the autoinducer-2 exporter (AI-2E) (TC 2.A.86) family.</text>
</comment>
<feature type="transmembrane region" description="Helical" evidence="6">
    <location>
        <begin position="154"/>
        <end position="172"/>
    </location>
</feature>
<evidence type="ECO:0000256" key="6">
    <source>
        <dbReference type="SAM" id="Phobius"/>
    </source>
</evidence>
<proteinExistence type="inferred from homology"/>
<keyword evidence="5 6" id="KW-0472">Membrane</keyword>
<evidence type="ECO:0000313" key="7">
    <source>
        <dbReference type="EMBL" id="OGH89772.1"/>
    </source>
</evidence>
<dbReference type="AlphaFoldDB" id="A0A1F6P0R6"/>
<dbReference type="PANTHER" id="PTHR21716:SF4">
    <property type="entry name" value="TRANSMEMBRANE PROTEIN 245"/>
    <property type="match status" value="1"/>
</dbReference>
<comment type="subcellular location">
    <subcellularLocation>
        <location evidence="1">Membrane</location>
        <topology evidence="1">Multi-pass membrane protein</topology>
    </subcellularLocation>
</comment>
<feature type="transmembrane region" description="Helical" evidence="6">
    <location>
        <begin position="269"/>
        <end position="286"/>
    </location>
</feature>
<organism evidence="7 8">
    <name type="scientific">Candidatus Magasanikbacteria bacterium RIFOXYD2_FULL_36_9</name>
    <dbReference type="NCBI Taxonomy" id="1798707"/>
    <lineage>
        <taxon>Bacteria</taxon>
        <taxon>Candidatus Magasanikiibacteriota</taxon>
    </lineage>
</organism>
<evidence type="ECO:0000313" key="8">
    <source>
        <dbReference type="Proteomes" id="UP000178490"/>
    </source>
</evidence>
<feature type="transmembrane region" description="Helical" evidence="6">
    <location>
        <begin position="30"/>
        <end position="47"/>
    </location>
</feature>
<keyword evidence="3 6" id="KW-0812">Transmembrane</keyword>
<feature type="transmembrane region" description="Helical" evidence="6">
    <location>
        <begin position="235"/>
        <end position="257"/>
    </location>
</feature>
<dbReference type="Proteomes" id="UP000178490">
    <property type="component" value="Unassembled WGS sequence"/>
</dbReference>
<evidence type="ECO:0000256" key="2">
    <source>
        <dbReference type="ARBA" id="ARBA00009773"/>
    </source>
</evidence>
<dbReference type="Pfam" id="PF01594">
    <property type="entry name" value="AI-2E_transport"/>
    <property type="match status" value="1"/>
</dbReference>
<evidence type="ECO:0000256" key="4">
    <source>
        <dbReference type="ARBA" id="ARBA00022989"/>
    </source>
</evidence>
<reference evidence="7 8" key="1">
    <citation type="journal article" date="2016" name="Nat. Commun.">
        <title>Thousands of microbial genomes shed light on interconnected biogeochemical processes in an aquifer system.</title>
        <authorList>
            <person name="Anantharaman K."/>
            <person name="Brown C.T."/>
            <person name="Hug L.A."/>
            <person name="Sharon I."/>
            <person name="Castelle C.J."/>
            <person name="Probst A.J."/>
            <person name="Thomas B.C."/>
            <person name="Singh A."/>
            <person name="Wilkins M.J."/>
            <person name="Karaoz U."/>
            <person name="Brodie E.L."/>
            <person name="Williams K.H."/>
            <person name="Hubbard S.S."/>
            <person name="Banfield J.F."/>
        </authorList>
    </citation>
    <scope>NUCLEOTIDE SEQUENCE [LARGE SCALE GENOMIC DNA]</scope>
</reference>
<dbReference type="GO" id="GO:0016020">
    <property type="term" value="C:membrane"/>
    <property type="evidence" value="ECO:0007669"/>
    <property type="project" value="UniProtKB-SubCell"/>
</dbReference>
<accession>A0A1F6P0R6</accession>